<proteinExistence type="predicted"/>
<dbReference type="AlphaFoldDB" id="A0A6U6UD78"/>
<organism evidence="2">
    <name type="scientific">Zooxanthella nutricula</name>
    <dbReference type="NCBI Taxonomy" id="1333877"/>
    <lineage>
        <taxon>Eukaryota</taxon>
        <taxon>Sar</taxon>
        <taxon>Alveolata</taxon>
        <taxon>Dinophyceae</taxon>
        <taxon>Peridiniales</taxon>
        <taxon>Peridiniales incertae sedis</taxon>
        <taxon>Zooxanthella</taxon>
    </lineage>
</organism>
<evidence type="ECO:0000256" key="1">
    <source>
        <dbReference type="SAM" id="SignalP"/>
    </source>
</evidence>
<name>A0A6U6UD78_9DINO</name>
<sequence>MWQPLWLLAFLGAYGALAQPGFQPPFETARQQELRKEWQICTRVCRAAAGGRMALDGGYAGAFTVQCWNRNSNNGILRVLDFGGVSLIAYQPCAYMSGKTPKPLWLSMPSRERYRMVFENPKRADGRKVFLEVSLVGDV</sequence>
<gene>
    <name evidence="2" type="ORF">BRAN1462_LOCUS55524</name>
</gene>
<protein>
    <submittedName>
        <fullName evidence="2">Uncharacterized protein</fullName>
    </submittedName>
</protein>
<keyword evidence="1" id="KW-0732">Signal</keyword>
<feature type="chain" id="PRO_5030160552" evidence="1">
    <location>
        <begin position="19"/>
        <end position="139"/>
    </location>
</feature>
<dbReference type="EMBL" id="HBGW01087636">
    <property type="protein sequence ID" value="CAD9637702.1"/>
    <property type="molecule type" value="Transcribed_RNA"/>
</dbReference>
<accession>A0A6U6UD78</accession>
<evidence type="ECO:0000313" key="2">
    <source>
        <dbReference type="EMBL" id="CAD9637702.1"/>
    </source>
</evidence>
<reference evidence="2" key="1">
    <citation type="submission" date="2021-01" db="EMBL/GenBank/DDBJ databases">
        <authorList>
            <person name="Corre E."/>
            <person name="Pelletier E."/>
            <person name="Niang G."/>
            <person name="Scheremetjew M."/>
            <person name="Finn R."/>
            <person name="Kale V."/>
            <person name="Holt S."/>
            <person name="Cochrane G."/>
            <person name="Meng A."/>
            <person name="Brown T."/>
            <person name="Cohen L."/>
        </authorList>
    </citation>
    <scope>NUCLEOTIDE SEQUENCE</scope>
    <source>
        <strain evidence="2">RCC3387</strain>
    </source>
</reference>
<feature type="signal peptide" evidence="1">
    <location>
        <begin position="1"/>
        <end position="18"/>
    </location>
</feature>